<organism evidence="2 3">
    <name type="scientific">Actinomycetospora atypica</name>
    <dbReference type="NCBI Taxonomy" id="1290095"/>
    <lineage>
        <taxon>Bacteria</taxon>
        <taxon>Bacillati</taxon>
        <taxon>Actinomycetota</taxon>
        <taxon>Actinomycetes</taxon>
        <taxon>Pseudonocardiales</taxon>
        <taxon>Pseudonocardiaceae</taxon>
        <taxon>Actinomycetospora</taxon>
    </lineage>
</organism>
<dbReference type="Gene3D" id="1.10.260.40">
    <property type="entry name" value="lambda repressor-like DNA-binding domains"/>
    <property type="match status" value="1"/>
</dbReference>
<dbReference type="InterPro" id="IPR010982">
    <property type="entry name" value="Lambda_DNA-bd_dom_sf"/>
</dbReference>
<dbReference type="InterPro" id="IPR041413">
    <property type="entry name" value="MLTR_LBD"/>
</dbReference>
<dbReference type="InterPro" id="IPR001387">
    <property type="entry name" value="Cro/C1-type_HTH"/>
</dbReference>
<dbReference type="PROSITE" id="PS50943">
    <property type="entry name" value="HTH_CROC1"/>
    <property type="match status" value="1"/>
</dbReference>
<comment type="caution">
    <text evidence="2">The sequence shown here is derived from an EMBL/GenBank/DDBJ whole genome shotgun (WGS) entry which is preliminary data.</text>
</comment>
<dbReference type="PANTHER" id="PTHR35010:SF4">
    <property type="entry name" value="BLL5781 PROTEIN"/>
    <property type="match status" value="1"/>
</dbReference>
<dbReference type="Pfam" id="PF01381">
    <property type="entry name" value="HTH_3"/>
    <property type="match status" value="1"/>
</dbReference>
<dbReference type="Proteomes" id="UP001595947">
    <property type="component" value="Unassembled WGS sequence"/>
</dbReference>
<evidence type="ECO:0000313" key="3">
    <source>
        <dbReference type="Proteomes" id="UP001595947"/>
    </source>
</evidence>
<protein>
    <submittedName>
        <fullName evidence="2">Helix-turn-helix domain-containing protein</fullName>
    </submittedName>
</protein>
<dbReference type="PANTHER" id="PTHR35010">
    <property type="entry name" value="BLL4672 PROTEIN-RELATED"/>
    <property type="match status" value="1"/>
</dbReference>
<dbReference type="SUPFAM" id="SSF47413">
    <property type="entry name" value="lambda repressor-like DNA-binding domains"/>
    <property type="match status" value="1"/>
</dbReference>
<reference evidence="3" key="1">
    <citation type="journal article" date="2019" name="Int. J. Syst. Evol. Microbiol.">
        <title>The Global Catalogue of Microorganisms (GCM) 10K type strain sequencing project: providing services to taxonomists for standard genome sequencing and annotation.</title>
        <authorList>
            <consortium name="The Broad Institute Genomics Platform"/>
            <consortium name="The Broad Institute Genome Sequencing Center for Infectious Disease"/>
            <person name="Wu L."/>
            <person name="Ma J."/>
        </authorList>
    </citation>
    <scope>NUCLEOTIDE SEQUENCE [LARGE SCALE GENOMIC DNA]</scope>
    <source>
        <strain evidence="3">CGMCC 4.7093</strain>
    </source>
</reference>
<dbReference type="SMART" id="SM00530">
    <property type="entry name" value="HTH_XRE"/>
    <property type="match status" value="1"/>
</dbReference>
<dbReference type="CDD" id="cd00093">
    <property type="entry name" value="HTH_XRE"/>
    <property type="match status" value="1"/>
</dbReference>
<dbReference type="EMBL" id="JBHSIV010000024">
    <property type="protein sequence ID" value="MFC5064540.1"/>
    <property type="molecule type" value="Genomic_DNA"/>
</dbReference>
<dbReference type="RefSeq" id="WP_378037884.1">
    <property type="nucleotide sequence ID" value="NZ_JBHSIV010000024.1"/>
</dbReference>
<accession>A0ABV9YST4</accession>
<feature type="domain" description="HTH cro/C1-type" evidence="1">
    <location>
        <begin position="8"/>
        <end position="62"/>
    </location>
</feature>
<dbReference type="Gene3D" id="3.30.450.180">
    <property type="match status" value="1"/>
</dbReference>
<gene>
    <name evidence="2" type="ORF">ACFPBZ_20125</name>
</gene>
<proteinExistence type="predicted"/>
<sequence length="267" mass="29244">MSTAGTMLRGWRTRRRRSQMDLALEANVSTRHLSFVETGKAHASRALLIDLATRLEVPLRERNALLLAAGYAPSYPESVLDDLSAVREALHHLVTGHEPYPALVVDRRGDVVLTNGAVTTLLAGLDPAFLAPPVNIYRLALHPGALAPRIRNRAQWSGHLLHRLDRLVDLTGDPRLVALRAEVGPWVPDDRTVPVLDRAAQLMLPLHLEHPELGELRFYSTITHFGAAFDVTLDELSIETFVPADAATREALGSAQPTAVPSSMPMP</sequence>
<evidence type="ECO:0000259" key="1">
    <source>
        <dbReference type="PROSITE" id="PS50943"/>
    </source>
</evidence>
<evidence type="ECO:0000313" key="2">
    <source>
        <dbReference type="EMBL" id="MFC5064540.1"/>
    </source>
</evidence>
<dbReference type="Pfam" id="PF17765">
    <property type="entry name" value="MLTR_LBD"/>
    <property type="match status" value="1"/>
</dbReference>
<name>A0ABV9YST4_9PSEU</name>
<keyword evidence="3" id="KW-1185">Reference proteome</keyword>